<comment type="caution">
    <text evidence="1">The sequence shown here is derived from an EMBL/GenBank/DDBJ whole genome shotgun (WGS) entry which is preliminary data.</text>
</comment>
<evidence type="ECO:0008006" key="3">
    <source>
        <dbReference type="Google" id="ProtNLM"/>
    </source>
</evidence>
<reference evidence="2" key="1">
    <citation type="journal article" date="2019" name="Int. J. Syst. Evol. Microbiol.">
        <title>The Global Catalogue of Microorganisms (GCM) 10K type strain sequencing project: providing services to taxonomists for standard genome sequencing and annotation.</title>
        <authorList>
            <consortium name="The Broad Institute Genomics Platform"/>
            <consortium name="The Broad Institute Genome Sequencing Center for Infectious Disease"/>
            <person name="Wu L."/>
            <person name="Ma J."/>
        </authorList>
    </citation>
    <scope>NUCLEOTIDE SEQUENCE [LARGE SCALE GENOMIC DNA]</scope>
    <source>
        <strain evidence="2">CCUG 53903</strain>
    </source>
</reference>
<gene>
    <name evidence="1" type="ORF">ACFPZ3_08815</name>
</gene>
<accession>A0ABW1CE37</accession>
<sequence>MTSDSVRVQIDSVREMGRLLAETPMRDLESMNETIAQVRLSSGAHGAFGVLGAALGSACDEVKENAQRYLQEKRGQLADLHEKAMDTANTYVDGENSATTVAADMRART</sequence>
<organism evidence="1 2">
    <name type="scientific">Nonomuraea insulae</name>
    <dbReference type="NCBI Taxonomy" id="1616787"/>
    <lineage>
        <taxon>Bacteria</taxon>
        <taxon>Bacillati</taxon>
        <taxon>Actinomycetota</taxon>
        <taxon>Actinomycetes</taxon>
        <taxon>Streptosporangiales</taxon>
        <taxon>Streptosporangiaceae</taxon>
        <taxon>Nonomuraea</taxon>
    </lineage>
</organism>
<protein>
    <recommendedName>
        <fullName evidence="3">Excreted virulence factor EspC (Type VII ESX diderm)</fullName>
    </recommendedName>
</protein>
<evidence type="ECO:0000313" key="1">
    <source>
        <dbReference type="EMBL" id="MFC5823948.1"/>
    </source>
</evidence>
<dbReference type="EMBL" id="JBHSPA010000011">
    <property type="protein sequence ID" value="MFC5823948.1"/>
    <property type="molecule type" value="Genomic_DNA"/>
</dbReference>
<evidence type="ECO:0000313" key="2">
    <source>
        <dbReference type="Proteomes" id="UP001596058"/>
    </source>
</evidence>
<dbReference type="Proteomes" id="UP001596058">
    <property type="component" value="Unassembled WGS sequence"/>
</dbReference>
<proteinExistence type="predicted"/>
<name>A0ABW1CE37_9ACTN</name>
<keyword evidence="2" id="KW-1185">Reference proteome</keyword>
<dbReference type="RefSeq" id="WP_379513478.1">
    <property type="nucleotide sequence ID" value="NZ_JBHSPA010000011.1"/>
</dbReference>